<dbReference type="InterPro" id="IPR036412">
    <property type="entry name" value="HAD-like_sf"/>
</dbReference>
<dbReference type="SFLD" id="SFLDG01129">
    <property type="entry name" value="C1.5:_HAD__Beta-PGM__Phosphata"/>
    <property type="match status" value="1"/>
</dbReference>
<dbReference type="EMBL" id="CP000504">
    <property type="protein sequence ID" value="ABL88885.1"/>
    <property type="molecule type" value="Genomic_DNA"/>
</dbReference>
<dbReference type="SUPFAM" id="SSF56784">
    <property type="entry name" value="HAD-like"/>
    <property type="match status" value="1"/>
</dbReference>
<evidence type="ECO:0000313" key="4">
    <source>
        <dbReference type="Proteomes" id="UP000002595"/>
    </source>
</evidence>
<dbReference type="InterPro" id="IPR023214">
    <property type="entry name" value="HAD_sf"/>
</dbReference>
<protein>
    <submittedName>
        <fullName evidence="3">Haloacid dehalogenase domain protein hydrolase</fullName>
    </submittedName>
</protein>
<dbReference type="InterPro" id="IPR051400">
    <property type="entry name" value="HAD-like_hydrolase"/>
</dbReference>
<dbReference type="Gene3D" id="3.40.50.1000">
    <property type="entry name" value="HAD superfamily/HAD-like"/>
    <property type="match status" value="1"/>
</dbReference>
<dbReference type="eggNOG" id="arCOG02291">
    <property type="taxonomic scope" value="Archaea"/>
</dbReference>
<evidence type="ECO:0000256" key="1">
    <source>
        <dbReference type="ARBA" id="ARBA00022801"/>
    </source>
</evidence>
<keyword evidence="2" id="KW-0460">Magnesium</keyword>
<keyword evidence="4" id="KW-1185">Reference proteome</keyword>
<keyword evidence="1 3" id="KW-0378">Hydrolase</keyword>
<reference evidence="3" key="1">
    <citation type="submission" date="2006-12" db="EMBL/GenBank/DDBJ databases">
        <title>Complete sequence of Pyrobaculum islandicum DSM 4184.</title>
        <authorList>
            <person name="Copeland A."/>
            <person name="Lucas S."/>
            <person name="Lapidus A."/>
            <person name="Barry K."/>
            <person name="Detter J.C."/>
            <person name="Glavina del Rio T."/>
            <person name="Dalin E."/>
            <person name="Tice H."/>
            <person name="Pitluck S."/>
            <person name="Meincke L."/>
            <person name="Brettin T."/>
            <person name="Bruce D."/>
            <person name="Han C."/>
            <person name="Tapia R."/>
            <person name="Gilna P."/>
            <person name="Schmutz J."/>
            <person name="Larimer F."/>
            <person name="Land M."/>
            <person name="Hauser L."/>
            <person name="Kyrpides N."/>
            <person name="Mikhailova N."/>
            <person name="Cozen A.E."/>
            <person name="Fitz-Gibbon S.T."/>
            <person name="House C.H."/>
            <person name="Saltikov C."/>
            <person name="Lowe T."/>
            <person name="Richardson P."/>
        </authorList>
    </citation>
    <scope>NUCLEOTIDE SEQUENCE [LARGE SCALE GENOMIC DNA]</scope>
    <source>
        <strain evidence="3">DSM 4184</strain>
    </source>
</reference>
<sequence length="232" mass="26659">MATILIDLDGTLIPLSAWRPIFIELCEKIAEETGVRPEEVWRRARQKNLELLRALDWKAFDWQEIFTEVAREFGLSQAPDIVVSLQRHLHTFALNEGAAEALVKLKEMGHRVEIATNGHARYQLPVIRRLGLDRLVDGVRTSDTYQCPKTCPEYFKNADVIIGDNPVFDVYFPKKHGLITVFYGDWKKESIEHSQRMSIDLTTTEPDAVVNTLRDIPDVVERLLEKKTAFPM</sequence>
<dbReference type="Pfam" id="PF00702">
    <property type="entry name" value="Hydrolase"/>
    <property type="match status" value="1"/>
</dbReference>
<dbReference type="KEGG" id="pis:Pisl_1734"/>
<name>A1RVA3_PYRIL</name>
<dbReference type="SFLD" id="SFLDS00003">
    <property type="entry name" value="Haloacid_Dehalogenase"/>
    <property type="match status" value="1"/>
</dbReference>
<accession>A1RVA3</accession>
<organism evidence="3 4">
    <name type="scientific">Pyrobaculum islandicum (strain DSM 4184 / JCM 9189 / GEO3)</name>
    <dbReference type="NCBI Taxonomy" id="384616"/>
    <lineage>
        <taxon>Archaea</taxon>
        <taxon>Thermoproteota</taxon>
        <taxon>Thermoprotei</taxon>
        <taxon>Thermoproteales</taxon>
        <taxon>Thermoproteaceae</taxon>
        <taxon>Pyrobaculum</taxon>
    </lineage>
</organism>
<dbReference type="Proteomes" id="UP000002595">
    <property type="component" value="Chromosome"/>
</dbReference>
<evidence type="ECO:0000256" key="2">
    <source>
        <dbReference type="ARBA" id="ARBA00022842"/>
    </source>
</evidence>
<dbReference type="Gene3D" id="1.10.150.520">
    <property type="match status" value="1"/>
</dbReference>
<proteinExistence type="predicted"/>
<dbReference type="PANTHER" id="PTHR46470">
    <property type="entry name" value="N-ACYLNEURAMINATE-9-PHOSPHATASE"/>
    <property type="match status" value="1"/>
</dbReference>
<dbReference type="GeneID" id="4616559"/>
<dbReference type="PANTHER" id="PTHR46470:SF4">
    <property type="entry name" value="5-AMINO-6-(5-PHOSPHO-D-RIBITYLAMINO)URACIL PHOSPHATASE YIGB"/>
    <property type="match status" value="1"/>
</dbReference>
<dbReference type="STRING" id="384616.Pisl_1734"/>
<dbReference type="AlphaFoldDB" id="A1RVA3"/>
<gene>
    <name evidence="3" type="ordered locus">Pisl_1734</name>
</gene>
<dbReference type="OrthoDB" id="26932at2157"/>
<evidence type="ECO:0000313" key="3">
    <source>
        <dbReference type="EMBL" id="ABL88885.1"/>
    </source>
</evidence>
<dbReference type="HOGENOM" id="CLU_093397_0_0_2"/>
<dbReference type="RefSeq" id="WP_011763460.1">
    <property type="nucleotide sequence ID" value="NC_008701.1"/>
</dbReference>
<dbReference type="GO" id="GO:0016787">
    <property type="term" value="F:hydrolase activity"/>
    <property type="evidence" value="ECO:0007669"/>
    <property type="project" value="UniProtKB-KW"/>
</dbReference>